<feature type="region of interest" description="Disordered" evidence="2">
    <location>
        <begin position="342"/>
        <end position="408"/>
    </location>
</feature>
<dbReference type="PANTHER" id="PTHR43022">
    <property type="entry name" value="PROTEIN SMF"/>
    <property type="match status" value="1"/>
</dbReference>
<dbReference type="EMBL" id="CP095043">
    <property type="protein sequence ID" value="UOQ60661.1"/>
    <property type="molecule type" value="Genomic_DNA"/>
</dbReference>
<dbReference type="Pfam" id="PF02481">
    <property type="entry name" value="DNA_processg_A"/>
    <property type="match status" value="1"/>
</dbReference>
<evidence type="ECO:0000313" key="6">
    <source>
        <dbReference type="Proteomes" id="UP000831775"/>
    </source>
</evidence>
<comment type="similarity">
    <text evidence="1">Belongs to the DprA/Smf family.</text>
</comment>
<dbReference type="Gene3D" id="1.10.10.10">
    <property type="entry name" value="Winged helix-like DNA-binding domain superfamily/Winged helix DNA-binding domain"/>
    <property type="match status" value="1"/>
</dbReference>
<evidence type="ECO:0000259" key="3">
    <source>
        <dbReference type="Pfam" id="PF02481"/>
    </source>
</evidence>
<feature type="compositionally biased region" description="Pro residues" evidence="2">
    <location>
        <begin position="355"/>
        <end position="366"/>
    </location>
</feature>
<dbReference type="InterPro" id="IPR003488">
    <property type="entry name" value="DprA"/>
</dbReference>
<reference evidence="5 6" key="1">
    <citation type="submission" date="2022-04" db="EMBL/GenBank/DDBJ databases">
        <title>Leucobacter sp. isolated from rhizosphere of onion.</title>
        <authorList>
            <person name="Won M."/>
            <person name="Lee C.-M."/>
            <person name="Woen H.-Y."/>
            <person name="Kwon S.-W."/>
        </authorList>
    </citation>
    <scope>NUCLEOTIDE SEQUENCE [LARGE SCALE GENOMIC DNA]</scope>
    <source>
        <strain evidence="5 6">H25R-14</strain>
    </source>
</reference>
<evidence type="ECO:0000259" key="4">
    <source>
        <dbReference type="Pfam" id="PF17782"/>
    </source>
</evidence>
<dbReference type="Proteomes" id="UP000831775">
    <property type="component" value="Chromosome"/>
</dbReference>
<feature type="compositionally biased region" description="Low complexity" evidence="2">
    <location>
        <begin position="343"/>
        <end position="354"/>
    </location>
</feature>
<dbReference type="PANTHER" id="PTHR43022:SF1">
    <property type="entry name" value="PROTEIN SMF"/>
    <property type="match status" value="1"/>
</dbReference>
<protein>
    <submittedName>
        <fullName evidence="5">DNA-processing protein DprA</fullName>
    </submittedName>
</protein>
<sequence>MEIRADASLRRELEELVPGVRGASSQGLTPAAADALLASIVWSHVVEPGDAVAGTLIAHLGAGTAIDLVASRTTGAQLCAALRGRGHDEVTPRQASAAIARWAPRLNRSVVMDGIARARARGISVVAPGTDHWPASLDDLGAHAPVLLWLRGDAALLCAPALAVVGARASTGYGAHVTAELTGDACGAGVAIVSGAAYGIDAVAHRAALALGTPTIAVLAGGADRSYPSGHRQLLEHIASVGAVCSEMAPGSAPTRWRFLQRNRVIAALARATLVTEAGPRSGSLNTAGHAAELGRALGAVPGPITSAASVGCHRLIREYGASLITDGRDLRELLGIPEDAPLGELLPGGSLPGQSPPGQSPPGESPPGESTSEGSRESAVHRRVVDALPLRGARTSHEVARRAGLALDDTSAALAELELLGRVRRRDSPGDPEELWGLERGQ</sequence>
<dbReference type="InterPro" id="IPR036388">
    <property type="entry name" value="WH-like_DNA-bd_sf"/>
</dbReference>
<feature type="domain" description="Smf/DprA SLOG" evidence="3">
    <location>
        <begin position="126"/>
        <end position="334"/>
    </location>
</feature>
<organism evidence="5 6">
    <name type="scientific">Leucobacter rhizosphaerae</name>
    <dbReference type="NCBI Taxonomy" id="2932245"/>
    <lineage>
        <taxon>Bacteria</taxon>
        <taxon>Bacillati</taxon>
        <taxon>Actinomycetota</taxon>
        <taxon>Actinomycetes</taxon>
        <taxon>Micrococcales</taxon>
        <taxon>Microbacteriaceae</taxon>
        <taxon>Leucobacter</taxon>
    </lineage>
</organism>
<gene>
    <name evidence="5" type="primary">dprA</name>
    <name evidence="5" type="ORF">MUN76_01355</name>
</gene>
<feature type="compositionally biased region" description="Basic and acidic residues" evidence="2">
    <location>
        <begin position="375"/>
        <end position="386"/>
    </location>
</feature>
<dbReference type="SUPFAM" id="SSF102405">
    <property type="entry name" value="MCP/YpsA-like"/>
    <property type="match status" value="1"/>
</dbReference>
<feature type="domain" description="DprA winged helix" evidence="4">
    <location>
        <begin position="378"/>
        <end position="427"/>
    </location>
</feature>
<dbReference type="InterPro" id="IPR057666">
    <property type="entry name" value="DrpA_SLOG"/>
</dbReference>
<proteinExistence type="inferred from homology"/>
<dbReference type="Gene3D" id="3.40.50.450">
    <property type="match status" value="1"/>
</dbReference>
<dbReference type="RefSeq" id="WP_244686476.1">
    <property type="nucleotide sequence ID" value="NZ_CP095043.1"/>
</dbReference>
<evidence type="ECO:0000313" key="5">
    <source>
        <dbReference type="EMBL" id="UOQ60661.1"/>
    </source>
</evidence>
<feature type="region of interest" description="Disordered" evidence="2">
    <location>
        <begin position="423"/>
        <end position="443"/>
    </location>
</feature>
<dbReference type="NCBIfam" id="TIGR00732">
    <property type="entry name" value="dprA"/>
    <property type="match status" value="1"/>
</dbReference>
<evidence type="ECO:0000256" key="1">
    <source>
        <dbReference type="ARBA" id="ARBA00006525"/>
    </source>
</evidence>
<evidence type="ECO:0000256" key="2">
    <source>
        <dbReference type="SAM" id="MobiDB-lite"/>
    </source>
</evidence>
<keyword evidence="6" id="KW-1185">Reference proteome</keyword>
<dbReference type="InterPro" id="IPR041614">
    <property type="entry name" value="DprA_WH"/>
</dbReference>
<name>A0ABY4FWP4_9MICO</name>
<dbReference type="Pfam" id="PF17782">
    <property type="entry name" value="WHD_DprA"/>
    <property type="match status" value="1"/>
</dbReference>
<accession>A0ABY4FWP4</accession>